<keyword evidence="3" id="KW-0328">Glycosyltransferase</keyword>
<organism evidence="10 11">
    <name type="scientific">Paenibacillus agaridevorans</name>
    <dbReference type="NCBI Taxonomy" id="171404"/>
    <lineage>
        <taxon>Bacteria</taxon>
        <taxon>Bacillati</taxon>
        <taxon>Bacillota</taxon>
        <taxon>Bacilli</taxon>
        <taxon>Bacillales</taxon>
        <taxon>Paenibacillaceae</taxon>
        <taxon>Paenibacillus</taxon>
    </lineage>
</organism>
<feature type="domain" description="Glycosyltransferase RgtA/B/C/D-like" evidence="9">
    <location>
        <begin position="89"/>
        <end position="240"/>
    </location>
</feature>
<evidence type="ECO:0000256" key="2">
    <source>
        <dbReference type="ARBA" id="ARBA00022475"/>
    </source>
</evidence>
<evidence type="ECO:0000313" key="10">
    <source>
        <dbReference type="EMBL" id="GBG06763.1"/>
    </source>
</evidence>
<evidence type="ECO:0000313" key="11">
    <source>
        <dbReference type="Proteomes" id="UP000245202"/>
    </source>
</evidence>
<feature type="transmembrane region" description="Helical" evidence="8">
    <location>
        <begin position="137"/>
        <end position="155"/>
    </location>
</feature>
<protein>
    <recommendedName>
        <fullName evidence="9">Glycosyltransferase RgtA/B/C/D-like domain-containing protein</fullName>
    </recommendedName>
</protein>
<dbReference type="PANTHER" id="PTHR33908:SF3">
    <property type="entry name" value="UNDECAPRENYL PHOSPHATE-ALPHA-4-AMINO-4-DEOXY-L-ARABINOSE ARABINOSYL TRANSFERASE"/>
    <property type="match status" value="1"/>
</dbReference>
<evidence type="ECO:0000256" key="8">
    <source>
        <dbReference type="SAM" id="Phobius"/>
    </source>
</evidence>
<sequence length="533" mass="58824">MAAIGGIWVKVVRNKTWLWIRSNPLLILIFAAGAFIRLWYGGSLPPGLNQDEASIGYDAYAILHHGVDRNGVSLPVHLIAWGSGQNALYAYLSMPFIYVFGLNEWSVRAVSMLMGLIGMGTMYGIGRKLFDSRRGALIVLFLTAICPWHVMMSRWALESNLFPTLALLAVYFLLLGLERPRWLFGFTVMLALSMYAYGTAYFFVPVFALAAAIYLWVSGRIKPLLLLAHGALLALLSLPILLFLYINRADKSEIVTPFFTIPKLTVPRVEQVSSVFSGKVAEGIAARLRSLLELLISGTDGLPWNAMTDFGYLYPIAIPFLVIGIGVIAGKAFVAKSAPHVIVGLWLITAMLMGLIIDINMNRMNIVFYPLILLASAGVVWSGEQIRHSLKLSIAAFTIFFAMFGWQYFTKYPEEIGPSFYESFGDAIRYASDATDGPIYVTDKVNMPYIYVLFYEKIHPEAFASSVVYANPGSPFQQAASFGRYIFGPSVAESGSPAVYIVPNYELPPAATLEGFNVRSFKNFSVLTGASSN</sequence>
<accession>A0A2R5ESL5</accession>
<feature type="transmembrane region" description="Helical" evidence="8">
    <location>
        <begin position="312"/>
        <end position="334"/>
    </location>
</feature>
<evidence type="ECO:0000256" key="7">
    <source>
        <dbReference type="ARBA" id="ARBA00023136"/>
    </source>
</evidence>
<dbReference type="EMBL" id="BDQX01000054">
    <property type="protein sequence ID" value="GBG06763.1"/>
    <property type="molecule type" value="Genomic_DNA"/>
</dbReference>
<keyword evidence="7 8" id="KW-0472">Membrane</keyword>
<feature type="transmembrane region" description="Helical" evidence="8">
    <location>
        <begin position="189"/>
        <end position="217"/>
    </location>
</feature>
<evidence type="ECO:0000256" key="1">
    <source>
        <dbReference type="ARBA" id="ARBA00004651"/>
    </source>
</evidence>
<feature type="transmembrane region" description="Helical" evidence="8">
    <location>
        <begin position="105"/>
        <end position="125"/>
    </location>
</feature>
<feature type="transmembrane region" description="Helical" evidence="8">
    <location>
        <begin position="23"/>
        <end position="40"/>
    </location>
</feature>
<name>A0A2R5ESL5_9BACL</name>
<comment type="caution">
    <text evidence="10">The sequence shown here is derived from an EMBL/GenBank/DDBJ whole genome shotgun (WGS) entry which is preliminary data.</text>
</comment>
<dbReference type="GO" id="GO:0010041">
    <property type="term" value="P:response to iron(III) ion"/>
    <property type="evidence" value="ECO:0007669"/>
    <property type="project" value="TreeGrafter"/>
</dbReference>
<dbReference type="GO" id="GO:0005886">
    <property type="term" value="C:plasma membrane"/>
    <property type="evidence" value="ECO:0007669"/>
    <property type="project" value="UniProtKB-SubCell"/>
</dbReference>
<reference evidence="10 11" key="1">
    <citation type="submission" date="2017-08" db="EMBL/GenBank/DDBJ databases">
        <title>Substantial Increase in Enzyme Production by Combined Drug-Resistance Mutations in Paenibacillus agaridevorans.</title>
        <authorList>
            <person name="Tanaka Y."/>
            <person name="Funane K."/>
            <person name="Hosaka T."/>
            <person name="Shiwa Y."/>
            <person name="Fujita N."/>
            <person name="Miyazaki T."/>
            <person name="Yoshikawa H."/>
            <person name="Murakami K."/>
            <person name="Kasahara K."/>
            <person name="Inaoka T."/>
            <person name="Hiraga Y."/>
            <person name="Ochi K."/>
        </authorList>
    </citation>
    <scope>NUCLEOTIDE SEQUENCE [LARGE SCALE GENOMIC DNA]</scope>
    <source>
        <strain evidence="10 11">T-3040</strain>
    </source>
</reference>
<evidence type="ECO:0000256" key="3">
    <source>
        <dbReference type="ARBA" id="ARBA00022676"/>
    </source>
</evidence>
<dbReference type="GO" id="GO:0009103">
    <property type="term" value="P:lipopolysaccharide biosynthetic process"/>
    <property type="evidence" value="ECO:0007669"/>
    <property type="project" value="UniProtKB-ARBA"/>
</dbReference>
<dbReference type="Pfam" id="PF13231">
    <property type="entry name" value="PMT_2"/>
    <property type="match status" value="1"/>
</dbReference>
<evidence type="ECO:0000259" key="9">
    <source>
        <dbReference type="Pfam" id="PF13231"/>
    </source>
</evidence>
<feature type="transmembrane region" description="Helical" evidence="8">
    <location>
        <begin position="161"/>
        <end position="177"/>
    </location>
</feature>
<dbReference type="InterPro" id="IPR038731">
    <property type="entry name" value="RgtA/B/C-like"/>
</dbReference>
<dbReference type="AlphaFoldDB" id="A0A2R5ESL5"/>
<evidence type="ECO:0000256" key="4">
    <source>
        <dbReference type="ARBA" id="ARBA00022679"/>
    </source>
</evidence>
<feature type="transmembrane region" description="Helical" evidence="8">
    <location>
        <begin position="223"/>
        <end position="246"/>
    </location>
</feature>
<keyword evidence="2" id="KW-1003">Cell membrane</keyword>
<dbReference type="PANTHER" id="PTHR33908">
    <property type="entry name" value="MANNOSYLTRANSFERASE YKCB-RELATED"/>
    <property type="match status" value="1"/>
</dbReference>
<feature type="transmembrane region" description="Helical" evidence="8">
    <location>
        <begin position="366"/>
        <end position="383"/>
    </location>
</feature>
<keyword evidence="5 8" id="KW-0812">Transmembrane</keyword>
<gene>
    <name evidence="10" type="ORF">PAT3040_01301</name>
</gene>
<feature type="transmembrane region" description="Helical" evidence="8">
    <location>
        <begin position="389"/>
        <end position="409"/>
    </location>
</feature>
<comment type="subcellular location">
    <subcellularLocation>
        <location evidence="1">Cell membrane</location>
        <topology evidence="1">Multi-pass membrane protein</topology>
    </subcellularLocation>
</comment>
<dbReference type="GO" id="GO:0016763">
    <property type="term" value="F:pentosyltransferase activity"/>
    <property type="evidence" value="ECO:0007669"/>
    <property type="project" value="TreeGrafter"/>
</dbReference>
<dbReference type="InterPro" id="IPR050297">
    <property type="entry name" value="LipidA_mod_glycosyltrf_83"/>
</dbReference>
<evidence type="ECO:0000256" key="5">
    <source>
        <dbReference type="ARBA" id="ARBA00022692"/>
    </source>
</evidence>
<keyword evidence="4" id="KW-0808">Transferase</keyword>
<evidence type="ECO:0000256" key="6">
    <source>
        <dbReference type="ARBA" id="ARBA00022989"/>
    </source>
</evidence>
<proteinExistence type="predicted"/>
<feature type="transmembrane region" description="Helical" evidence="8">
    <location>
        <begin position="340"/>
        <end position="359"/>
    </location>
</feature>
<keyword evidence="6 8" id="KW-1133">Transmembrane helix</keyword>
<keyword evidence="11" id="KW-1185">Reference proteome</keyword>
<dbReference type="Proteomes" id="UP000245202">
    <property type="component" value="Unassembled WGS sequence"/>
</dbReference>